<feature type="transmembrane region" description="Helical" evidence="7">
    <location>
        <begin position="404"/>
        <end position="425"/>
    </location>
</feature>
<dbReference type="GO" id="GO:0016020">
    <property type="term" value="C:membrane"/>
    <property type="evidence" value="ECO:0007669"/>
    <property type="project" value="UniProtKB-SubCell"/>
</dbReference>
<keyword evidence="3 7" id="KW-0812">Transmembrane</keyword>
<evidence type="ECO:0000256" key="6">
    <source>
        <dbReference type="SAM" id="MobiDB-lite"/>
    </source>
</evidence>
<dbReference type="FunFam" id="1.20.1250.20:FF:000034">
    <property type="entry name" value="MFS general substrate transporter"/>
    <property type="match status" value="1"/>
</dbReference>
<feature type="domain" description="Major facilitator superfamily (MFS) profile" evidence="8">
    <location>
        <begin position="48"/>
        <end position="463"/>
    </location>
</feature>
<sequence length="498" mass="55184">MASEKAELDGTTPRPGASDGYSDSDGIEGVHSATVNERALLRKLDIRLLPAVSVLYLLSFLDRSNVANARLEGLTTDLGMTGNQYLTGLTLYFIGYVLFEVPCNIVLKRTTPRFWLPTLTLVWGIIATLMGVTQNLSGFFAVRFFLGVAESGLFPGVVFYLSMWYKRTERQYRISLFFSAASLAGAFGGILAYGISQMRGVGGYKGWRWIFILEGLLTIVVSASAYFFITNYPSTTKWLSDDERKFIHARLKADSDATEDEAFRWSEVWLAVKDVKVWLYGLTFHTLSLPLYTLSLFLPTIIKDMGYTAAHSQLLTIPPYALATILTIAWAILSEKSGRRAPWIIASSTLAIIGYIILITNESPTKRPGVSYTGVFFAAAGIYPSVALALSWPANNVSGQTKRATANAMQISIGNLGAVLGTQLYRPNTAPRYLLGHSFALGYLCLNIVVVSILWLVLKKQNKAKELHVEQNPNTAGFLNNDVEKHRGDRHPRWKFNV</sequence>
<keyword evidence="10" id="KW-1185">Reference proteome</keyword>
<dbReference type="InterPro" id="IPR011701">
    <property type="entry name" value="MFS"/>
</dbReference>
<feature type="region of interest" description="Disordered" evidence="6">
    <location>
        <begin position="1"/>
        <end position="25"/>
    </location>
</feature>
<feature type="transmembrane region" description="Helical" evidence="7">
    <location>
        <begin position="277"/>
        <end position="302"/>
    </location>
</feature>
<feature type="transmembrane region" description="Helical" evidence="7">
    <location>
        <begin position="340"/>
        <end position="358"/>
    </location>
</feature>
<dbReference type="SUPFAM" id="SSF103473">
    <property type="entry name" value="MFS general substrate transporter"/>
    <property type="match status" value="1"/>
</dbReference>
<dbReference type="CDD" id="cd17327">
    <property type="entry name" value="MFS_FEN2_like"/>
    <property type="match status" value="1"/>
</dbReference>
<dbReference type="PANTHER" id="PTHR43791">
    <property type="entry name" value="PERMEASE-RELATED"/>
    <property type="match status" value="1"/>
</dbReference>
<dbReference type="Pfam" id="PF07690">
    <property type="entry name" value="MFS_1"/>
    <property type="match status" value="1"/>
</dbReference>
<reference evidence="9" key="1">
    <citation type="journal article" date="2020" name="Stud. Mycol.">
        <title>101 Dothideomycetes genomes: a test case for predicting lifestyles and emergence of pathogens.</title>
        <authorList>
            <person name="Haridas S."/>
            <person name="Albert R."/>
            <person name="Binder M."/>
            <person name="Bloem J."/>
            <person name="Labutti K."/>
            <person name="Salamov A."/>
            <person name="Andreopoulos B."/>
            <person name="Baker S."/>
            <person name="Barry K."/>
            <person name="Bills G."/>
            <person name="Bluhm B."/>
            <person name="Cannon C."/>
            <person name="Castanera R."/>
            <person name="Culley D."/>
            <person name="Daum C."/>
            <person name="Ezra D."/>
            <person name="Gonzalez J."/>
            <person name="Henrissat B."/>
            <person name="Kuo A."/>
            <person name="Liang C."/>
            <person name="Lipzen A."/>
            <person name="Lutzoni F."/>
            <person name="Magnuson J."/>
            <person name="Mondo S."/>
            <person name="Nolan M."/>
            <person name="Ohm R."/>
            <person name="Pangilinan J."/>
            <person name="Park H.-J."/>
            <person name="Ramirez L."/>
            <person name="Alfaro M."/>
            <person name="Sun H."/>
            <person name="Tritt A."/>
            <person name="Yoshinaga Y."/>
            <person name="Zwiers L.-H."/>
            <person name="Turgeon B."/>
            <person name="Goodwin S."/>
            <person name="Spatafora J."/>
            <person name="Crous P."/>
            <person name="Grigoriev I."/>
        </authorList>
    </citation>
    <scope>NUCLEOTIDE SEQUENCE</scope>
    <source>
        <strain evidence="9">CBS 269.34</strain>
    </source>
</reference>
<dbReference type="PANTHER" id="PTHR43791:SF22">
    <property type="entry name" value="TRANSPORTER, PUTATIVE (AFU_ORTHOLOGUE AFUA_6G11320)-RELATED"/>
    <property type="match status" value="1"/>
</dbReference>
<evidence type="ECO:0000256" key="7">
    <source>
        <dbReference type="SAM" id="Phobius"/>
    </source>
</evidence>
<evidence type="ECO:0000256" key="2">
    <source>
        <dbReference type="ARBA" id="ARBA00022448"/>
    </source>
</evidence>
<feature type="transmembrane region" description="Helical" evidence="7">
    <location>
        <begin position="86"/>
        <end position="107"/>
    </location>
</feature>
<dbReference type="PROSITE" id="PS50850">
    <property type="entry name" value="MFS"/>
    <property type="match status" value="1"/>
</dbReference>
<dbReference type="Gene3D" id="1.20.1250.20">
    <property type="entry name" value="MFS general substrate transporter like domains"/>
    <property type="match status" value="2"/>
</dbReference>
<dbReference type="OrthoDB" id="2962993at2759"/>
<evidence type="ECO:0000259" key="8">
    <source>
        <dbReference type="PROSITE" id="PS50850"/>
    </source>
</evidence>
<dbReference type="FunFam" id="1.20.1250.20:FF:000068">
    <property type="entry name" value="MFS general substrate transporter"/>
    <property type="match status" value="1"/>
</dbReference>
<feature type="transmembrane region" description="Helical" evidence="7">
    <location>
        <begin position="207"/>
        <end position="229"/>
    </location>
</feature>
<dbReference type="InterPro" id="IPR036259">
    <property type="entry name" value="MFS_trans_sf"/>
</dbReference>
<feature type="transmembrane region" description="Helical" evidence="7">
    <location>
        <begin position="139"/>
        <end position="162"/>
    </location>
</feature>
<evidence type="ECO:0000256" key="4">
    <source>
        <dbReference type="ARBA" id="ARBA00022989"/>
    </source>
</evidence>
<feature type="transmembrane region" description="Helical" evidence="7">
    <location>
        <begin position="370"/>
        <end position="392"/>
    </location>
</feature>
<organism evidence="9 10">
    <name type="scientific">Lophium mytilinum</name>
    <dbReference type="NCBI Taxonomy" id="390894"/>
    <lineage>
        <taxon>Eukaryota</taxon>
        <taxon>Fungi</taxon>
        <taxon>Dikarya</taxon>
        <taxon>Ascomycota</taxon>
        <taxon>Pezizomycotina</taxon>
        <taxon>Dothideomycetes</taxon>
        <taxon>Pleosporomycetidae</taxon>
        <taxon>Mytilinidiales</taxon>
        <taxon>Mytilinidiaceae</taxon>
        <taxon>Lophium</taxon>
    </lineage>
</organism>
<evidence type="ECO:0000256" key="5">
    <source>
        <dbReference type="ARBA" id="ARBA00023136"/>
    </source>
</evidence>
<evidence type="ECO:0000313" key="10">
    <source>
        <dbReference type="Proteomes" id="UP000799750"/>
    </source>
</evidence>
<keyword evidence="2" id="KW-0813">Transport</keyword>
<dbReference type="Proteomes" id="UP000799750">
    <property type="component" value="Unassembled WGS sequence"/>
</dbReference>
<evidence type="ECO:0000256" key="3">
    <source>
        <dbReference type="ARBA" id="ARBA00022692"/>
    </source>
</evidence>
<dbReference type="GO" id="GO:0022857">
    <property type="term" value="F:transmembrane transporter activity"/>
    <property type="evidence" value="ECO:0007669"/>
    <property type="project" value="InterPro"/>
</dbReference>
<comment type="subcellular location">
    <subcellularLocation>
        <location evidence="1">Membrane</location>
        <topology evidence="1">Multi-pass membrane protein</topology>
    </subcellularLocation>
</comment>
<gene>
    <name evidence="9" type="ORF">BU16DRAFT_456008</name>
</gene>
<feature type="transmembrane region" description="Helical" evidence="7">
    <location>
        <begin position="437"/>
        <end position="458"/>
    </location>
</feature>
<keyword evidence="4 7" id="KW-1133">Transmembrane helix</keyword>
<dbReference type="EMBL" id="MU004185">
    <property type="protein sequence ID" value="KAF2498642.1"/>
    <property type="molecule type" value="Genomic_DNA"/>
</dbReference>
<evidence type="ECO:0000313" key="9">
    <source>
        <dbReference type="EMBL" id="KAF2498642.1"/>
    </source>
</evidence>
<feature type="transmembrane region" description="Helical" evidence="7">
    <location>
        <begin position="114"/>
        <end position="133"/>
    </location>
</feature>
<accession>A0A6A6R2Q2</accession>
<dbReference type="AlphaFoldDB" id="A0A6A6R2Q2"/>
<evidence type="ECO:0000256" key="1">
    <source>
        <dbReference type="ARBA" id="ARBA00004141"/>
    </source>
</evidence>
<dbReference type="InterPro" id="IPR020846">
    <property type="entry name" value="MFS_dom"/>
</dbReference>
<feature type="transmembrane region" description="Helical" evidence="7">
    <location>
        <begin position="174"/>
        <end position="195"/>
    </location>
</feature>
<feature type="transmembrane region" description="Helical" evidence="7">
    <location>
        <begin position="314"/>
        <end position="333"/>
    </location>
</feature>
<name>A0A6A6R2Q2_9PEZI</name>
<keyword evidence="5 7" id="KW-0472">Membrane</keyword>
<proteinExistence type="predicted"/>
<protein>
    <submittedName>
        <fullName evidence="9">MFS transporter</fullName>
    </submittedName>
</protein>